<gene>
    <name evidence="3" type="ORF">H0B56_00500</name>
</gene>
<feature type="region of interest" description="Disordered" evidence="1">
    <location>
        <begin position="364"/>
        <end position="428"/>
    </location>
</feature>
<dbReference type="Gene3D" id="1.10.510.10">
    <property type="entry name" value="Transferase(Phosphotransferase) domain 1"/>
    <property type="match status" value="1"/>
</dbReference>
<dbReference type="Gene3D" id="2.60.120.260">
    <property type="entry name" value="Galactose-binding domain-like"/>
    <property type="match status" value="1"/>
</dbReference>
<dbReference type="AlphaFoldDB" id="A0A838A3B1"/>
<evidence type="ECO:0000256" key="1">
    <source>
        <dbReference type="SAM" id="MobiDB-lite"/>
    </source>
</evidence>
<feature type="compositionally biased region" description="Acidic residues" evidence="1">
    <location>
        <begin position="366"/>
        <end position="378"/>
    </location>
</feature>
<keyword evidence="2" id="KW-1133">Transmembrane helix</keyword>
<dbReference type="CDD" id="cd13973">
    <property type="entry name" value="PK_MviN-like"/>
    <property type="match status" value="1"/>
</dbReference>
<dbReference type="EMBL" id="JACCKD010000001">
    <property type="protein sequence ID" value="MBA0124020.1"/>
    <property type="molecule type" value="Genomic_DNA"/>
</dbReference>
<dbReference type="Proteomes" id="UP000582974">
    <property type="component" value="Unassembled WGS sequence"/>
</dbReference>
<accession>A0A838A3B1</accession>
<dbReference type="InterPro" id="IPR011009">
    <property type="entry name" value="Kinase-like_dom_sf"/>
</dbReference>
<reference evidence="3 4" key="1">
    <citation type="submission" date="2020-07" db="EMBL/GenBank/DDBJ databases">
        <title>Genome of Haloechinothrix sp.</title>
        <authorList>
            <person name="Tang S.-K."/>
            <person name="Yang L."/>
            <person name="Zhu W.-Y."/>
        </authorList>
    </citation>
    <scope>NUCLEOTIDE SEQUENCE [LARGE SCALE GENOMIC DNA]</scope>
    <source>
        <strain evidence="3 4">YIM 98757</strain>
    </source>
</reference>
<evidence type="ECO:0000313" key="4">
    <source>
        <dbReference type="Proteomes" id="UP000582974"/>
    </source>
</evidence>
<keyword evidence="4" id="KW-1185">Reference proteome</keyword>
<feature type="transmembrane region" description="Helical" evidence="2">
    <location>
        <begin position="322"/>
        <end position="348"/>
    </location>
</feature>
<sequence>MNDGRSEHGGVPRTSIRASRGALAPGGVVGDGRYRLLAQLGVDERVGAHLWRARDGQLRRDVALTVLVGDPADVTAARGAQRTLERAAHASQFGHRNVARVLDVLSLGDGIASTEGLLGIVVAEWTKGTDLVDMIGDGPVAPATACRMLEPLAEAVDRAHNQGLVLGIDHPQRVRRSPDGTVRLVFPGPLPNGTLRDDVKALGAYLYLLLTGYWPLEHGPAAIPAAPTGKDGALQPPQSLRPEVPKELSALAARTVEDSGGGGVRTSAAFLRVLSQIAQDEEHKAYLRRTGAETEQPGYTEADGTVWTTRRPVTDAGQRKKLAFGATVLVVAAVGIIAWIGLSLISFFSDEDAAIGPDFNVAETTQQDDEDEDSDETGEGNAGSGQEPPEPSLVEIDPGHVQGYNPKGTGDHPDRAPNAIDGNPDTSWVTSQYKQQLPALKPGTGLSLTFEEPVELHKVDVLSESTGTEIEVRTADHPNSYLDSTEVLGSGEVTERETGIELDEPTTVTYVMIWITKLGGPDGAFESEINELTFYTSE</sequence>
<evidence type="ECO:0000256" key="2">
    <source>
        <dbReference type="SAM" id="Phobius"/>
    </source>
</evidence>
<evidence type="ECO:0008006" key="5">
    <source>
        <dbReference type="Google" id="ProtNLM"/>
    </source>
</evidence>
<keyword evidence="2" id="KW-0472">Membrane</keyword>
<proteinExistence type="predicted"/>
<evidence type="ECO:0000313" key="3">
    <source>
        <dbReference type="EMBL" id="MBA0124020.1"/>
    </source>
</evidence>
<comment type="caution">
    <text evidence="3">The sequence shown here is derived from an EMBL/GenBank/DDBJ whole genome shotgun (WGS) entry which is preliminary data.</text>
</comment>
<protein>
    <recommendedName>
        <fullName evidence="5">Protein kinase domain-containing protein</fullName>
    </recommendedName>
</protein>
<dbReference type="RefSeq" id="WP_180890936.1">
    <property type="nucleotide sequence ID" value="NZ_JACCKD010000001.1"/>
</dbReference>
<dbReference type="Gene3D" id="3.30.200.20">
    <property type="entry name" value="Phosphorylase Kinase, domain 1"/>
    <property type="match status" value="1"/>
</dbReference>
<dbReference type="SUPFAM" id="SSF56112">
    <property type="entry name" value="Protein kinase-like (PK-like)"/>
    <property type="match status" value="1"/>
</dbReference>
<dbReference type="InterPro" id="IPR008979">
    <property type="entry name" value="Galactose-bd-like_sf"/>
</dbReference>
<dbReference type="SUPFAM" id="SSF49785">
    <property type="entry name" value="Galactose-binding domain-like"/>
    <property type="match status" value="1"/>
</dbReference>
<organism evidence="3 4">
    <name type="scientific">Haloechinothrix aidingensis</name>
    <dbReference type="NCBI Taxonomy" id="2752311"/>
    <lineage>
        <taxon>Bacteria</taxon>
        <taxon>Bacillati</taxon>
        <taxon>Actinomycetota</taxon>
        <taxon>Actinomycetes</taxon>
        <taxon>Pseudonocardiales</taxon>
        <taxon>Pseudonocardiaceae</taxon>
        <taxon>Haloechinothrix</taxon>
    </lineage>
</organism>
<keyword evidence="2" id="KW-0812">Transmembrane</keyword>
<name>A0A838A3B1_9PSEU</name>